<name>A0A7G3GFH6_9NEIS</name>
<dbReference type="Proteomes" id="UP000515917">
    <property type="component" value="Plasmid pl1"/>
</dbReference>
<accession>A0A7G3GFH6</accession>
<organism evidence="1 2">
    <name type="scientific">Iodobacter fluviatilis</name>
    <dbReference type="NCBI Taxonomy" id="537"/>
    <lineage>
        <taxon>Bacteria</taxon>
        <taxon>Pseudomonadati</taxon>
        <taxon>Pseudomonadota</taxon>
        <taxon>Betaproteobacteria</taxon>
        <taxon>Neisseriales</taxon>
        <taxon>Chitinibacteraceae</taxon>
        <taxon>Iodobacter</taxon>
    </lineage>
</organism>
<protein>
    <submittedName>
        <fullName evidence="1">Uncharacterized protein</fullName>
    </submittedName>
</protein>
<dbReference type="KEGG" id="ifl:C1H71_20695"/>
<sequence>MISVVISISARLCNAGPVSLHALIHLKNLHGLRRIGRYARQNWLIQRYLHHWGGSVAIPDQARGTNWLFLPDQHHYCIKSFKWGNSQAGFIAMADQRI</sequence>
<evidence type="ECO:0000313" key="2">
    <source>
        <dbReference type="Proteomes" id="UP000515917"/>
    </source>
</evidence>
<dbReference type="AlphaFoldDB" id="A0A7G3GFH6"/>
<evidence type="ECO:0000313" key="1">
    <source>
        <dbReference type="EMBL" id="QBC45959.1"/>
    </source>
</evidence>
<gene>
    <name evidence="1" type="ORF">C1H71_20695</name>
</gene>
<reference evidence="1 2" key="1">
    <citation type="submission" date="2018-01" db="EMBL/GenBank/DDBJ databases">
        <title>Genome sequence of Iodobacter sp. strain PCH194 isolated from Indian Trans-Himalaya.</title>
        <authorList>
            <person name="Kumar V."/>
            <person name="Thakur V."/>
            <person name="Kumar S."/>
            <person name="Singh D."/>
        </authorList>
    </citation>
    <scope>NUCLEOTIDE SEQUENCE [LARGE SCALE GENOMIC DNA]</scope>
    <source>
        <strain evidence="1 2">PCH194</strain>
        <plasmid evidence="1 2">pl1</plasmid>
    </source>
</reference>
<keyword evidence="1" id="KW-0614">Plasmid</keyword>
<proteinExistence type="predicted"/>
<keyword evidence="2" id="KW-1185">Reference proteome</keyword>
<geneLocation type="plasmid" evidence="1 2">
    <name>pl1</name>
</geneLocation>
<dbReference type="EMBL" id="CP025783">
    <property type="protein sequence ID" value="QBC45959.1"/>
    <property type="molecule type" value="Genomic_DNA"/>
</dbReference>